<protein>
    <submittedName>
        <fullName evidence="1">Uncharacterized protein</fullName>
    </submittedName>
</protein>
<keyword evidence="2" id="KW-1185">Reference proteome</keyword>
<evidence type="ECO:0000313" key="2">
    <source>
        <dbReference type="Proteomes" id="UP000023464"/>
    </source>
</evidence>
<name>A0A022PJF7_9GAMM</name>
<comment type="caution">
    <text evidence="1">The sequence shown here is derived from an EMBL/GenBank/DDBJ whole genome shotgun (WGS) entry which is preliminary data.</text>
</comment>
<proteinExistence type="predicted"/>
<dbReference type="AlphaFoldDB" id="A0A022PJF7"/>
<dbReference type="Proteomes" id="UP000023464">
    <property type="component" value="Unassembled WGS sequence"/>
</dbReference>
<reference evidence="1 2" key="1">
    <citation type="submission" date="2014-03" db="EMBL/GenBank/DDBJ databases">
        <title>Draft Genome of Photorhabdus luminescens BA1, an Egyptian Isolate.</title>
        <authorList>
            <person name="Ghazal S."/>
            <person name="Hurst S.G.IV."/>
            <person name="Morris K."/>
            <person name="Thomas K."/>
            <person name="Tisa L.S."/>
        </authorList>
    </citation>
    <scope>NUCLEOTIDE SEQUENCE [LARGE SCALE GENOMIC DNA]</scope>
    <source>
        <strain evidence="1 2">BA1</strain>
    </source>
</reference>
<sequence>MSKAVILLGDMTDRGSKVITVIDEYTHNGVPIYGKK</sequence>
<gene>
    <name evidence="1" type="ORF">BA1DRAFT_02433</name>
</gene>
<evidence type="ECO:0000313" key="1">
    <source>
        <dbReference type="EMBL" id="EYU15068.1"/>
    </source>
</evidence>
<dbReference type="EMBL" id="JFGV01000033">
    <property type="protein sequence ID" value="EYU15068.1"/>
    <property type="molecule type" value="Genomic_DNA"/>
</dbReference>
<organism evidence="1 2">
    <name type="scientific">Photorhabdus aegyptia</name>
    <dbReference type="NCBI Taxonomy" id="2805098"/>
    <lineage>
        <taxon>Bacteria</taxon>
        <taxon>Pseudomonadati</taxon>
        <taxon>Pseudomonadota</taxon>
        <taxon>Gammaproteobacteria</taxon>
        <taxon>Enterobacterales</taxon>
        <taxon>Morganellaceae</taxon>
        <taxon>Photorhabdus</taxon>
    </lineage>
</organism>
<accession>A0A022PJF7</accession>